<evidence type="ECO:0000313" key="6">
    <source>
        <dbReference type="Proteomes" id="UP001144471"/>
    </source>
</evidence>
<dbReference type="RefSeq" id="WP_281834734.1">
    <property type="nucleotide sequence ID" value="NZ_BSDY01000005.1"/>
</dbReference>
<evidence type="ECO:0000259" key="4">
    <source>
        <dbReference type="PROSITE" id="PS51000"/>
    </source>
</evidence>
<dbReference type="InterPro" id="IPR050313">
    <property type="entry name" value="Carb_Metab_HTH_regulators"/>
</dbReference>
<accession>A0A9W6LM35</accession>
<protein>
    <submittedName>
        <fullName evidence="5">HTH-type transcriptional regulator FruR</fullName>
    </submittedName>
</protein>
<dbReference type="Gene3D" id="3.40.50.1360">
    <property type="match status" value="1"/>
</dbReference>
<dbReference type="AlphaFoldDB" id="A0A9W6LM35"/>
<reference evidence="5" key="1">
    <citation type="submission" date="2022-12" db="EMBL/GenBank/DDBJ databases">
        <title>Reference genome sequencing for broad-spectrum identification of bacterial and archaeal isolates by mass spectrometry.</title>
        <authorList>
            <person name="Sekiguchi Y."/>
            <person name="Tourlousse D.M."/>
        </authorList>
    </citation>
    <scope>NUCLEOTIDE SEQUENCE</scope>
    <source>
        <strain evidence="5">10succ1</strain>
    </source>
</reference>
<dbReference type="InterPro" id="IPR014036">
    <property type="entry name" value="DeoR-like_C"/>
</dbReference>
<dbReference type="PRINTS" id="PR00037">
    <property type="entry name" value="HTHLACR"/>
</dbReference>
<dbReference type="SMART" id="SM00420">
    <property type="entry name" value="HTH_DEOR"/>
    <property type="match status" value="1"/>
</dbReference>
<gene>
    <name evidence="5" type="primary">fruR</name>
    <name evidence="5" type="ORF">PM10SUCC1_14350</name>
</gene>
<proteinExistence type="predicted"/>
<name>A0A9W6LM35_9FUSO</name>
<evidence type="ECO:0000313" key="5">
    <source>
        <dbReference type="EMBL" id="GLI55921.1"/>
    </source>
</evidence>
<dbReference type="SMART" id="SM01134">
    <property type="entry name" value="DeoRC"/>
    <property type="match status" value="1"/>
</dbReference>
<dbReference type="InterPro" id="IPR018356">
    <property type="entry name" value="Tscrpt_reg_HTH_DeoR_CS"/>
</dbReference>
<keyword evidence="3" id="KW-0804">Transcription</keyword>
<dbReference type="PROSITE" id="PS00894">
    <property type="entry name" value="HTH_DEOR_1"/>
    <property type="match status" value="1"/>
</dbReference>
<dbReference type="PANTHER" id="PTHR30363:SF56">
    <property type="entry name" value="TRANSCRIPTIONAL REGULATOR, DEOR FAMILY"/>
    <property type="match status" value="1"/>
</dbReference>
<dbReference type="GO" id="GO:0003700">
    <property type="term" value="F:DNA-binding transcription factor activity"/>
    <property type="evidence" value="ECO:0007669"/>
    <property type="project" value="InterPro"/>
</dbReference>
<evidence type="ECO:0000256" key="2">
    <source>
        <dbReference type="ARBA" id="ARBA00023125"/>
    </source>
</evidence>
<dbReference type="InterPro" id="IPR036390">
    <property type="entry name" value="WH_DNA-bd_sf"/>
</dbReference>
<keyword evidence="2" id="KW-0238">DNA-binding</keyword>
<dbReference type="EMBL" id="BSDY01000005">
    <property type="protein sequence ID" value="GLI55921.1"/>
    <property type="molecule type" value="Genomic_DNA"/>
</dbReference>
<dbReference type="Gene3D" id="1.10.10.10">
    <property type="entry name" value="Winged helix-like DNA-binding domain superfamily/Winged helix DNA-binding domain"/>
    <property type="match status" value="1"/>
</dbReference>
<evidence type="ECO:0000256" key="1">
    <source>
        <dbReference type="ARBA" id="ARBA00023015"/>
    </source>
</evidence>
<dbReference type="InterPro" id="IPR036388">
    <property type="entry name" value="WH-like_DNA-bd_sf"/>
</dbReference>
<comment type="caution">
    <text evidence="5">The sequence shown here is derived from an EMBL/GenBank/DDBJ whole genome shotgun (WGS) entry which is preliminary data.</text>
</comment>
<dbReference type="Proteomes" id="UP001144471">
    <property type="component" value="Unassembled WGS sequence"/>
</dbReference>
<dbReference type="PROSITE" id="PS51000">
    <property type="entry name" value="HTH_DEOR_2"/>
    <property type="match status" value="1"/>
</dbReference>
<organism evidence="5 6">
    <name type="scientific">Propionigenium maris DSM 9537</name>
    <dbReference type="NCBI Taxonomy" id="1123000"/>
    <lineage>
        <taxon>Bacteria</taxon>
        <taxon>Fusobacteriati</taxon>
        <taxon>Fusobacteriota</taxon>
        <taxon>Fusobacteriia</taxon>
        <taxon>Fusobacteriales</taxon>
        <taxon>Fusobacteriaceae</taxon>
        <taxon>Propionigenium</taxon>
    </lineage>
</organism>
<dbReference type="GO" id="GO:0003677">
    <property type="term" value="F:DNA binding"/>
    <property type="evidence" value="ECO:0007669"/>
    <property type="project" value="UniProtKB-KW"/>
</dbReference>
<evidence type="ECO:0000256" key="3">
    <source>
        <dbReference type="ARBA" id="ARBA00023163"/>
    </source>
</evidence>
<dbReference type="Pfam" id="PF08220">
    <property type="entry name" value="HTH_DeoR"/>
    <property type="match status" value="1"/>
</dbReference>
<dbReference type="InterPro" id="IPR001034">
    <property type="entry name" value="DeoR_HTH"/>
</dbReference>
<dbReference type="SUPFAM" id="SSF100950">
    <property type="entry name" value="NagB/RpiA/CoA transferase-like"/>
    <property type="match status" value="1"/>
</dbReference>
<dbReference type="Pfam" id="PF00455">
    <property type="entry name" value="DeoRC"/>
    <property type="match status" value="1"/>
</dbReference>
<keyword evidence="6" id="KW-1185">Reference proteome</keyword>
<feature type="domain" description="HTH deoR-type" evidence="4">
    <location>
        <begin position="3"/>
        <end position="58"/>
    </location>
</feature>
<sequence length="246" mass="27842">MLSHERYELILNLLKRKDVVKLQNIVDELGISESTARRDLNYLEKKGRLERVHGGARLPDGRFEEDFESKNVQNQSEKRRIGELAGKLVEEGECIFLDAGTTTEAIIPYLKGRDITVVTNGTTHIPVLGRAGIKTYILEGRIKHKTGAIVGSEAIQSLLKYNFDRCFIGANGVHSERGYTTPDAEEADIKRRAIKNSRRAYILADSKKFGRVSFVGFGDIEECVIITEQLKDERFRELTVVKECDR</sequence>
<dbReference type="InterPro" id="IPR037171">
    <property type="entry name" value="NagB/RpiA_transferase-like"/>
</dbReference>
<dbReference type="SUPFAM" id="SSF46785">
    <property type="entry name" value="Winged helix' DNA-binding domain"/>
    <property type="match status" value="1"/>
</dbReference>
<keyword evidence="1" id="KW-0805">Transcription regulation</keyword>
<dbReference type="PANTHER" id="PTHR30363">
    <property type="entry name" value="HTH-TYPE TRANSCRIPTIONAL REGULATOR SRLR-RELATED"/>
    <property type="match status" value="1"/>
</dbReference>